<accession>G0UZ38</accession>
<dbReference type="EMBL" id="HE575324">
    <property type="protein sequence ID" value="CCC94657.1"/>
    <property type="molecule type" value="Genomic_DNA"/>
</dbReference>
<feature type="region of interest" description="Disordered" evidence="1">
    <location>
        <begin position="168"/>
        <end position="201"/>
    </location>
</feature>
<name>G0UZ38_TRYCI</name>
<gene>
    <name evidence="3" type="ORF">TCIL3000_11_370</name>
</gene>
<organism evidence="3">
    <name type="scientific">Trypanosoma congolense (strain IL3000)</name>
    <dbReference type="NCBI Taxonomy" id="1068625"/>
    <lineage>
        <taxon>Eukaryota</taxon>
        <taxon>Discoba</taxon>
        <taxon>Euglenozoa</taxon>
        <taxon>Kinetoplastea</taxon>
        <taxon>Metakinetoplastina</taxon>
        <taxon>Trypanosomatida</taxon>
        <taxon>Trypanosomatidae</taxon>
        <taxon>Trypanosoma</taxon>
        <taxon>Nannomonas</taxon>
    </lineage>
</organism>
<dbReference type="Pfam" id="PF08698">
    <property type="entry name" value="Fcf2"/>
    <property type="match status" value="1"/>
</dbReference>
<reference evidence="3" key="1">
    <citation type="journal article" date="2012" name="Proc. Natl. Acad. Sci. U.S.A.">
        <title>Antigenic diversity is generated by distinct evolutionary mechanisms in African trypanosome species.</title>
        <authorList>
            <person name="Jackson A.P."/>
            <person name="Berry A."/>
            <person name="Aslett M."/>
            <person name="Allison H.C."/>
            <person name="Burton P."/>
            <person name="Vavrova-Anderson J."/>
            <person name="Brown R."/>
            <person name="Browne H."/>
            <person name="Corton N."/>
            <person name="Hauser H."/>
            <person name="Gamble J."/>
            <person name="Gilderthorp R."/>
            <person name="Marcello L."/>
            <person name="McQuillan J."/>
            <person name="Otto T.D."/>
            <person name="Quail M.A."/>
            <person name="Sanders M.J."/>
            <person name="van Tonder A."/>
            <person name="Ginger M.L."/>
            <person name="Field M.C."/>
            <person name="Barry J.D."/>
            <person name="Hertz-Fowler C."/>
            <person name="Berriman M."/>
        </authorList>
    </citation>
    <scope>NUCLEOTIDE SEQUENCE</scope>
    <source>
        <strain evidence="3">IL3000</strain>
    </source>
</reference>
<evidence type="ECO:0000259" key="2">
    <source>
        <dbReference type="Pfam" id="PF08698"/>
    </source>
</evidence>
<dbReference type="VEuPathDB" id="TriTrypDB:TcIL3000.11.370"/>
<protein>
    <recommendedName>
        <fullName evidence="2">Fcf2 pre-rRNA processing C-terminal domain-containing protein</fullName>
    </recommendedName>
</protein>
<evidence type="ECO:0000256" key="1">
    <source>
        <dbReference type="SAM" id="MobiDB-lite"/>
    </source>
</evidence>
<sequence>MLYFSPCPASSHRTALFSCWRLARGHSMSSKSIDAMMAKAVTSSSSFFSNMNAVQGIKQRKDAIRKERRDRVSTLSQWYGMKKSRLSAEERQELELLKFRNLINPELKHHAPKNNAGVSKFVEFGFFAGTGRNKRKRLKSFADEWMEENPELQQVVEKRLKHNVRLNRKTKERMAKKAAREAERAKERKVSKRMKEKDQWL</sequence>
<feature type="domain" description="Fcf2 pre-rRNA processing C-terminal" evidence="2">
    <location>
        <begin position="73"/>
        <end position="146"/>
    </location>
</feature>
<dbReference type="InterPro" id="IPR014810">
    <property type="entry name" value="Fcf2_C"/>
</dbReference>
<dbReference type="AlphaFoldDB" id="G0UZ38"/>
<feature type="compositionally biased region" description="Basic and acidic residues" evidence="1">
    <location>
        <begin position="172"/>
        <end position="201"/>
    </location>
</feature>
<evidence type="ECO:0000313" key="3">
    <source>
        <dbReference type="EMBL" id="CCC94657.1"/>
    </source>
</evidence>
<proteinExistence type="predicted"/>